<dbReference type="EMBL" id="CASHTH010003698">
    <property type="protein sequence ID" value="CAI8048071.1"/>
    <property type="molecule type" value="Genomic_DNA"/>
</dbReference>
<comment type="caution">
    <text evidence="1">The sequence shown here is derived from an EMBL/GenBank/DDBJ whole genome shotgun (WGS) entry which is preliminary data.</text>
</comment>
<protein>
    <submittedName>
        <fullName evidence="1">Uncharacterized protein</fullName>
    </submittedName>
</protein>
<organism evidence="1 2">
    <name type="scientific">Geodia barretti</name>
    <name type="common">Barrett's horny sponge</name>
    <dbReference type="NCBI Taxonomy" id="519541"/>
    <lineage>
        <taxon>Eukaryota</taxon>
        <taxon>Metazoa</taxon>
        <taxon>Porifera</taxon>
        <taxon>Demospongiae</taxon>
        <taxon>Heteroscleromorpha</taxon>
        <taxon>Tetractinellida</taxon>
        <taxon>Astrophorina</taxon>
        <taxon>Geodiidae</taxon>
        <taxon>Geodia</taxon>
    </lineage>
</organism>
<evidence type="ECO:0000313" key="1">
    <source>
        <dbReference type="EMBL" id="CAI8048071.1"/>
    </source>
</evidence>
<keyword evidence="2" id="KW-1185">Reference proteome</keyword>
<dbReference type="AlphaFoldDB" id="A0AA35XD62"/>
<name>A0AA35XD62_GEOBA</name>
<sequence>MLDRVNSENILAFFRLSSPPQHTDLTSLERRSITSCSHEAGAEYLDSSNLRNSPELESHDKLIDCHVNDGHHYN</sequence>
<gene>
    <name evidence="1" type="ORF">GBAR_LOCUS26552</name>
</gene>
<reference evidence="1" key="1">
    <citation type="submission" date="2023-03" db="EMBL/GenBank/DDBJ databases">
        <authorList>
            <person name="Steffen K."/>
            <person name="Cardenas P."/>
        </authorList>
    </citation>
    <scope>NUCLEOTIDE SEQUENCE</scope>
</reference>
<accession>A0AA35XD62</accession>
<dbReference type="Proteomes" id="UP001174909">
    <property type="component" value="Unassembled WGS sequence"/>
</dbReference>
<evidence type="ECO:0000313" key="2">
    <source>
        <dbReference type="Proteomes" id="UP001174909"/>
    </source>
</evidence>
<proteinExistence type="predicted"/>